<feature type="compositionally biased region" description="Acidic residues" evidence="5">
    <location>
        <begin position="803"/>
        <end position="847"/>
    </location>
</feature>
<evidence type="ECO:0000256" key="1">
    <source>
        <dbReference type="ARBA" id="ARBA00012513"/>
    </source>
</evidence>
<evidence type="ECO:0000259" key="6">
    <source>
        <dbReference type="PROSITE" id="PS50011"/>
    </source>
</evidence>
<organism evidence="7 8">
    <name type="scientific">Anopheles quadriannulatus</name>
    <name type="common">Mosquito</name>
    <dbReference type="NCBI Taxonomy" id="34691"/>
    <lineage>
        <taxon>Eukaryota</taxon>
        <taxon>Metazoa</taxon>
        <taxon>Ecdysozoa</taxon>
        <taxon>Arthropoda</taxon>
        <taxon>Hexapoda</taxon>
        <taxon>Insecta</taxon>
        <taxon>Pterygota</taxon>
        <taxon>Neoptera</taxon>
        <taxon>Endopterygota</taxon>
        <taxon>Diptera</taxon>
        <taxon>Nematocera</taxon>
        <taxon>Culicoidea</taxon>
        <taxon>Culicidae</taxon>
        <taxon>Anophelinae</taxon>
        <taxon>Anopheles</taxon>
    </lineage>
</organism>
<reference evidence="7" key="1">
    <citation type="submission" date="2020-05" db="UniProtKB">
        <authorList>
            <consortium name="EnsemblMetazoa"/>
        </authorList>
    </citation>
    <scope>IDENTIFICATION</scope>
    <source>
        <strain evidence="7">SANGQUA</strain>
    </source>
</reference>
<feature type="compositionally biased region" description="Basic residues" evidence="5">
    <location>
        <begin position="1445"/>
        <end position="1459"/>
    </location>
</feature>
<evidence type="ECO:0000256" key="2">
    <source>
        <dbReference type="ARBA" id="ARBA00022741"/>
    </source>
</evidence>
<feature type="compositionally biased region" description="Basic residues" evidence="5">
    <location>
        <begin position="1299"/>
        <end position="1308"/>
    </location>
</feature>
<feature type="compositionally biased region" description="Low complexity" evidence="5">
    <location>
        <begin position="1353"/>
        <end position="1384"/>
    </location>
</feature>
<dbReference type="InterPro" id="IPR050235">
    <property type="entry name" value="CK1_Ser-Thr_kinase"/>
</dbReference>
<dbReference type="PANTHER" id="PTHR11909">
    <property type="entry name" value="CASEIN KINASE-RELATED"/>
    <property type="match status" value="1"/>
</dbReference>
<accession>A0A182WUD5</accession>
<sequence length="1589" mass="176971">GNPGCVVLHCSGRGCTAKTTSQTDRPYHQLQQQQQPAAMGKRNAAAAIVDADRLQQFETPPKRMKHGPSNAAAPPATAAAPAREPYSPNISVSEFTLSKEFVDGTKLMDLTLKQWRIGKPIGKGSFGEIFLASDDIDTPVTSENAKYVVKIEPHSNGPLFVEIHCLLNTAKPTETCIIPPGMPEYIASGSHLFENERYRFLILKRYQRDLHSLIKNKRVNPTSIPVIACQILDVLEHLHDQGYVHSDIKAENLMIGTVETDRKDASVRLSNGSHHQNGHDHHRPNGVTLPPEGGRVGRGRGKKTVAEVPVAVNGAAHPPENGLYYHQEQEMCTRTRNLRPLKTVTYRDLSDEDERGGGARSKTAGSLPKRRGRKRNNDASFSCSISPRRSGYEELKAATEEAHRQELKRNSLPKVDEQQQQQQRQQQGPEEERIHLIDFGLASKFVDSTGQHRPFCMDQRRAHDGTLEFTSRDAHMGAHARRSDLECLGYNLVYWSRGFLPWKDEKLLNQPEQVHRMKEYFMADVREMLRLIYGDDCPAYLGDFLAYVGNLTYDERPDYQYCKSLFYKELKRLGSPVSRHQPLRLDVGAIVQLSEPLTAQDEAEITNKINHVKSLMKMGALIPYRESMLHSKASSPKNLRSKRGDANGRNAQSVTVTDGAAATPATGGSQHVPSAVCTRKKEKPFSCADIFATDADQIARDRVEKEFERAEQMEETVIRYSGKPTYAIQELLERKSRGYSLGSGLEYTESEGYIKGYTKPMMDILRKRQSQLFRQIEEMNSAGKNKKETASDGDGNTAPMEQEGGDEEEDEEDDEEEDQEEEEQEEDEEVEAAPDNELENEEDEEEEVKLSKYEQDDDYEQAAEDEDEDDSVEDDDDEEEVASEEEEAEEDSVEEDDEEEDDEEAAEEDEEEEAVGGAVVQNGYESRGSYRRKNESKGRKKEDTDSDFINDGGCEEEEEEEEEEGAETDACNLPDADEEAVDDAEEEEANDDDQQDSDFNDQESTATESDVIVPVKRRPGRKRKEPPQAQAAHDSRDDRGGIVTGRRKVGRPRKHSSSKNTDIHDHREEEASDSSRAKVASTKQRSDHRKKERKERRRQQRRELLDDGDGDNARLFGDHQREDEVEAVDGREAVRKQTHHPYNNNNHCNSKAYYGDVDDSSHDMAPPTGTGEDRNASKYRFVKRRKSGLRERIRPTDRGTDYADNLQRKRKAALQNKQRRESAALHGELEDGEALLPSPSGVEDDSSCSSSSSSSSSSSTGTSHSVSSSCSVGNRSSRAISHSSSAASLASSSSLVPAQKRRGRKRKQPPPLVSSRDSSGTRQSSTAQCAISSTVRSRRQPTVTDSEATVGHSNNRWGRSNSNSSQSAATSRASSVSASANGAGEYAAQHHQQSHHHHHQLATLPEQQDDFLDDDDGDDTRDVDYSPVCTRRRRKEAAGGNGTVSRKHGTTTTIRRKHDSKGLVGKGLGTAPPSPPSSTLPPPPPPPLAASSSSSSSSAVNGGGTGVNLPPLYGQSSISRRLDNTIQPPPPPPVPPVAALIQHHHHQQQQHQRGRRPQHHHMAAYQNYYRVNDQHHLPSTMLVRTYSRG</sequence>
<feature type="compositionally biased region" description="Basic and acidic residues" evidence="5">
    <location>
        <begin position="390"/>
        <end position="417"/>
    </location>
</feature>
<feature type="region of interest" description="Disordered" evidence="5">
    <location>
        <begin position="631"/>
        <end position="673"/>
    </location>
</feature>
<dbReference type="VEuPathDB" id="VectorBase:AQUA001140"/>
<dbReference type="Pfam" id="PF00069">
    <property type="entry name" value="Pkinase"/>
    <property type="match status" value="1"/>
</dbReference>
<feature type="compositionally biased region" description="Basic and acidic residues" evidence="5">
    <location>
        <begin position="1116"/>
        <end position="1135"/>
    </location>
</feature>
<feature type="region of interest" description="Disordered" evidence="5">
    <location>
        <begin position="60"/>
        <end position="85"/>
    </location>
</feature>
<feature type="region of interest" description="Disordered" evidence="5">
    <location>
        <begin position="779"/>
        <end position="1515"/>
    </location>
</feature>
<keyword evidence="3 4" id="KW-0067">ATP-binding</keyword>
<feature type="compositionally biased region" description="Acidic residues" evidence="5">
    <location>
        <begin position="944"/>
        <end position="967"/>
    </location>
</feature>
<feature type="compositionally biased region" description="Polar residues" evidence="5">
    <location>
        <begin position="378"/>
        <end position="387"/>
    </location>
</feature>
<dbReference type="SMART" id="SM00220">
    <property type="entry name" value="S_TKc"/>
    <property type="match status" value="1"/>
</dbReference>
<dbReference type="GO" id="GO:0004674">
    <property type="term" value="F:protein serine/threonine kinase activity"/>
    <property type="evidence" value="ECO:0007669"/>
    <property type="project" value="UniProtKB-EC"/>
</dbReference>
<feature type="compositionally biased region" description="Basic and acidic residues" evidence="5">
    <location>
        <begin position="1188"/>
        <end position="1201"/>
    </location>
</feature>
<feature type="compositionally biased region" description="Acidic residues" evidence="5">
    <location>
        <begin position="975"/>
        <end position="1001"/>
    </location>
</feature>
<feature type="region of interest" description="Disordered" evidence="5">
    <location>
        <begin position="347"/>
        <end position="431"/>
    </location>
</feature>
<proteinExistence type="predicted"/>
<feature type="binding site" evidence="4">
    <location>
        <position position="150"/>
    </location>
    <ligand>
        <name>ATP</name>
        <dbReference type="ChEBI" id="CHEBI:30616"/>
    </ligand>
</feature>
<dbReference type="FunFam" id="3.30.200.20:FF:000726">
    <property type="entry name" value="Uncharacterized protein, isoform A"/>
    <property type="match status" value="1"/>
</dbReference>
<evidence type="ECO:0000256" key="5">
    <source>
        <dbReference type="SAM" id="MobiDB-lite"/>
    </source>
</evidence>
<feature type="compositionally biased region" description="Low complexity" evidence="5">
    <location>
        <begin position="655"/>
        <end position="668"/>
    </location>
</feature>
<dbReference type="GO" id="GO:0005524">
    <property type="term" value="F:ATP binding"/>
    <property type="evidence" value="ECO:0007669"/>
    <property type="project" value="UniProtKB-UniRule"/>
</dbReference>
<feature type="compositionally biased region" description="Low complexity" evidence="5">
    <location>
        <begin position="1489"/>
        <end position="1499"/>
    </location>
</feature>
<dbReference type="EC" id="2.7.11.1" evidence="1"/>
<dbReference type="InterPro" id="IPR008271">
    <property type="entry name" value="Ser/Thr_kinase_AS"/>
</dbReference>
<dbReference type="Gene3D" id="3.30.200.20">
    <property type="entry name" value="Phosphorylase Kinase, domain 1"/>
    <property type="match status" value="1"/>
</dbReference>
<feature type="compositionally biased region" description="Basic residues" evidence="5">
    <location>
        <begin position="1045"/>
        <end position="1057"/>
    </location>
</feature>
<dbReference type="PROSITE" id="PS00107">
    <property type="entry name" value="PROTEIN_KINASE_ATP"/>
    <property type="match status" value="1"/>
</dbReference>
<dbReference type="PROSITE" id="PS50011">
    <property type="entry name" value="PROTEIN_KINASE_DOM"/>
    <property type="match status" value="1"/>
</dbReference>
<feature type="compositionally biased region" description="Pro residues" evidence="5">
    <location>
        <begin position="1472"/>
        <end position="1488"/>
    </location>
</feature>
<feature type="compositionally biased region" description="Polar residues" evidence="5">
    <location>
        <begin position="1140"/>
        <end position="1149"/>
    </location>
</feature>
<feature type="compositionally biased region" description="Polar residues" evidence="5">
    <location>
        <begin position="1327"/>
        <end position="1347"/>
    </location>
</feature>
<feature type="compositionally biased region" description="Low complexity" evidence="5">
    <location>
        <begin position="1247"/>
        <end position="1298"/>
    </location>
</feature>
<dbReference type="SUPFAM" id="SSF56112">
    <property type="entry name" value="Protein kinase-like (PK-like)"/>
    <property type="match status" value="1"/>
</dbReference>
<evidence type="ECO:0000256" key="3">
    <source>
        <dbReference type="ARBA" id="ARBA00022840"/>
    </source>
</evidence>
<feature type="compositionally biased region" description="Basic residues" evidence="5">
    <location>
        <begin position="1015"/>
        <end position="1024"/>
    </location>
</feature>
<dbReference type="InterPro" id="IPR000719">
    <property type="entry name" value="Prot_kinase_dom"/>
</dbReference>
<feature type="compositionally biased region" description="Basic residues" evidence="5">
    <location>
        <begin position="1086"/>
        <end position="1100"/>
    </location>
</feature>
<name>A0A182WUD5_ANOQN</name>
<dbReference type="InterPro" id="IPR011009">
    <property type="entry name" value="Kinase-like_dom_sf"/>
</dbReference>
<feature type="compositionally biased region" description="Basic and acidic residues" evidence="5">
    <location>
        <begin position="932"/>
        <end position="943"/>
    </location>
</feature>
<feature type="compositionally biased region" description="Low complexity" evidence="5">
    <location>
        <begin position="418"/>
        <end position="427"/>
    </location>
</feature>
<feature type="region of interest" description="Disordered" evidence="5">
    <location>
        <begin position="269"/>
        <end position="300"/>
    </location>
</feature>
<evidence type="ECO:0000256" key="4">
    <source>
        <dbReference type="PROSITE-ProRule" id="PRU10141"/>
    </source>
</evidence>
<feature type="compositionally biased region" description="Low complexity" evidence="5">
    <location>
        <begin position="1314"/>
        <end position="1326"/>
    </location>
</feature>
<dbReference type="Gene3D" id="1.10.510.10">
    <property type="entry name" value="Transferase(Phosphotransferase) domain 1"/>
    <property type="match status" value="2"/>
</dbReference>
<protein>
    <recommendedName>
        <fullName evidence="1">non-specific serine/threonine protein kinase</fullName>
        <ecNumber evidence="1">2.7.11.1</ecNumber>
    </recommendedName>
</protein>
<keyword evidence="2 4" id="KW-0547">Nucleotide-binding</keyword>
<feature type="compositionally biased region" description="Basic and acidic residues" evidence="5">
    <location>
        <begin position="1061"/>
        <end position="1076"/>
    </location>
</feature>
<evidence type="ECO:0000313" key="8">
    <source>
        <dbReference type="Proteomes" id="UP000076407"/>
    </source>
</evidence>
<dbReference type="PROSITE" id="PS00108">
    <property type="entry name" value="PROTEIN_KINASE_ST"/>
    <property type="match status" value="1"/>
</dbReference>
<evidence type="ECO:0000313" key="7">
    <source>
        <dbReference type="EnsemblMetazoa" id="AQUA001140-PA"/>
    </source>
</evidence>
<dbReference type="Proteomes" id="UP000076407">
    <property type="component" value="Unassembled WGS sequence"/>
</dbReference>
<feature type="compositionally biased region" description="Acidic residues" evidence="5">
    <location>
        <begin position="1407"/>
        <end position="1421"/>
    </location>
</feature>
<feature type="domain" description="Protein kinase" evidence="6">
    <location>
        <begin position="115"/>
        <end position="567"/>
    </location>
</feature>
<feature type="compositionally biased region" description="Acidic residues" evidence="5">
    <location>
        <begin position="855"/>
        <end position="914"/>
    </location>
</feature>
<dbReference type="FunFam" id="1.10.510.10:FF:001370">
    <property type="entry name" value="Uncharacterized protein, isoform A"/>
    <property type="match status" value="1"/>
</dbReference>
<keyword evidence="8" id="KW-1185">Reference proteome</keyword>
<dbReference type="InterPro" id="IPR017441">
    <property type="entry name" value="Protein_kinase_ATP_BS"/>
</dbReference>
<dbReference type="EnsemblMetazoa" id="AQUA001140-RA">
    <property type="protein sequence ID" value="AQUA001140-PA"/>
    <property type="gene ID" value="AQUA001140"/>
</dbReference>
<feature type="compositionally biased region" description="Low complexity" evidence="5">
    <location>
        <begin position="71"/>
        <end position="82"/>
    </location>
</feature>
<feature type="compositionally biased region" description="Basic and acidic residues" evidence="5">
    <location>
        <begin position="1218"/>
        <end position="1229"/>
    </location>
</feature>
<dbReference type="STRING" id="34691.A0A182WUD5"/>